<feature type="region of interest" description="Disordered" evidence="1">
    <location>
        <begin position="196"/>
        <end position="233"/>
    </location>
</feature>
<evidence type="ECO:0000313" key="2">
    <source>
        <dbReference type="EMBL" id="NXC45264.1"/>
    </source>
</evidence>
<feature type="compositionally biased region" description="Pro residues" evidence="1">
    <location>
        <begin position="111"/>
        <end position="120"/>
    </location>
</feature>
<feature type="compositionally biased region" description="Low complexity" evidence="1">
    <location>
        <begin position="121"/>
        <end position="133"/>
    </location>
</feature>
<sequence length="282" mass="28558">SRIACYVTIFQNISNLRDIFYKEMSKLNRDLYEVMGKLDKQHSSKVFIIKGIPRRVLCPFPPPPMYPALGKAPDWDPTLGAQTPTSPGVGSGATEGVPNGPAEPGATEPGAPVPGPPPASPASASSGSETASECSEESHELSPSPEAPSLEIGVSVGSGCPELPQREEAAGGAQGGAEGIAASMASMILSEAIAAAASAAPEKDLGGEGSTHGASGPTEGTGGCLSPEYSEESVEVVEVIPEVAKAQVGLDAASQEHGTPGTTEQDASEDSPQDPSESLTPL</sequence>
<protein>
    <submittedName>
        <fullName evidence="2">BIN2 protein</fullName>
    </submittedName>
</protein>
<dbReference type="GO" id="GO:0097320">
    <property type="term" value="P:plasma membrane tubulation"/>
    <property type="evidence" value="ECO:0007669"/>
    <property type="project" value="TreeGrafter"/>
</dbReference>
<keyword evidence="3" id="KW-1185">Reference proteome</keyword>
<organism evidence="2 3">
    <name type="scientific">Penelope pileata</name>
    <dbReference type="NCBI Taxonomy" id="1118817"/>
    <lineage>
        <taxon>Eukaryota</taxon>
        <taxon>Metazoa</taxon>
        <taxon>Chordata</taxon>
        <taxon>Craniata</taxon>
        <taxon>Vertebrata</taxon>
        <taxon>Euteleostomi</taxon>
        <taxon>Archelosauria</taxon>
        <taxon>Archosauria</taxon>
        <taxon>Dinosauria</taxon>
        <taxon>Saurischia</taxon>
        <taxon>Theropoda</taxon>
        <taxon>Coelurosauria</taxon>
        <taxon>Aves</taxon>
        <taxon>Neognathae</taxon>
        <taxon>Galloanserae</taxon>
        <taxon>Galliformes</taxon>
        <taxon>Cracidae</taxon>
        <taxon>Penelope</taxon>
    </lineage>
</organism>
<dbReference type="GO" id="GO:0001891">
    <property type="term" value="C:phagocytic cup"/>
    <property type="evidence" value="ECO:0007669"/>
    <property type="project" value="TreeGrafter"/>
</dbReference>
<name>A0A851NXL6_9GALL</name>
<dbReference type="Gene3D" id="1.20.1270.60">
    <property type="entry name" value="Arfaptin homology (AH) domain/BAR domain"/>
    <property type="match status" value="1"/>
</dbReference>
<comment type="caution">
    <text evidence="2">The sequence shown here is derived from an EMBL/GenBank/DDBJ whole genome shotgun (WGS) entry which is preliminary data.</text>
</comment>
<feature type="compositionally biased region" description="Low complexity" evidence="1">
    <location>
        <begin position="100"/>
        <end position="110"/>
    </location>
</feature>
<dbReference type="PANTHER" id="PTHR46514">
    <property type="entry name" value="AMPHIPHYSIN"/>
    <property type="match status" value="1"/>
</dbReference>
<dbReference type="InterPro" id="IPR027267">
    <property type="entry name" value="AH/BAR_dom_sf"/>
</dbReference>
<dbReference type="InterPro" id="IPR003005">
    <property type="entry name" value="Amphiphysin"/>
</dbReference>
<feature type="non-terminal residue" evidence="2">
    <location>
        <position position="1"/>
    </location>
</feature>
<reference evidence="2" key="1">
    <citation type="submission" date="2019-09" db="EMBL/GenBank/DDBJ databases">
        <title>Bird 10,000 Genomes (B10K) Project - Family phase.</title>
        <authorList>
            <person name="Zhang G."/>
        </authorList>
    </citation>
    <scope>NUCLEOTIDE SEQUENCE</scope>
    <source>
        <strain evidence="2">B10K-DU-001-08</strain>
        <tissue evidence="2">Muscle</tissue>
    </source>
</reference>
<feature type="region of interest" description="Disordered" evidence="1">
    <location>
        <begin position="247"/>
        <end position="282"/>
    </location>
</feature>
<accession>A0A851NXL6</accession>
<dbReference type="GO" id="GO:0071800">
    <property type="term" value="P:podosome assembly"/>
    <property type="evidence" value="ECO:0007669"/>
    <property type="project" value="TreeGrafter"/>
</dbReference>
<dbReference type="PANTHER" id="PTHR46514:SF1">
    <property type="entry name" value="BRIDGING INTEGRATOR 2"/>
    <property type="match status" value="1"/>
</dbReference>
<gene>
    <name evidence="2" type="primary">Bin2</name>
    <name evidence="2" type="ORF">PENPIL_R04638</name>
</gene>
<evidence type="ECO:0000313" key="3">
    <source>
        <dbReference type="Proteomes" id="UP000613066"/>
    </source>
</evidence>
<dbReference type="EMBL" id="WBMW01003575">
    <property type="protein sequence ID" value="NXC45264.1"/>
    <property type="molecule type" value="Genomic_DNA"/>
</dbReference>
<dbReference type="OrthoDB" id="446293at2759"/>
<dbReference type="AlphaFoldDB" id="A0A851NXL6"/>
<dbReference type="GO" id="GO:0005543">
    <property type="term" value="F:phospholipid binding"/>
    <property type="evidence" value="ECO:0007669"/>
    <property type="project" value="TreeGrafter"/>
</dbReference>
<feature type="compositionally biased region" description="Polar residues" evidence="1">
    <location>
        <begin position="273"/>
        <end position="282"/>
    </location>
</feature>
<feature type="compositionally biased region" description="Polar residues" evidence="1">
    <location>
        <begin position="256"/>
        <end position="265"/>
    </location>
</feature>
<dbReference type="GO" id="GO:0006911">
    <property type="term" value="P:phagocytosis, engulfment"/>
    <property type="evidence" value="ECO:0007669"/>
    <property type="project" value="TreeGrafter"/>
</dbReference>
<feature type="non-terminal residue" evidence="2">
    <location>
        <position position="282"/>
    </location>
</feature>
<dbReference type="GO" id="GO:0002102">
    <property type="term" value="C:podosome"/>
    <property type="evidence" value="ECO:0007669"/>
    <property type="project" value="TreeGrafter"/>
</dbReference>
<dbReference type="Proteomes" id="UP000613066">
    <property type="component" value="Unassembled WGS sequence"/>
</dbReference>
<evidence type="ECO:0000256" key="1">
    <source>
        <dbReference type="SAM" id="MobiDB-lite"/>
    </source>
</evidence>
<proteinExistence type="predicted"/>
<feature type="compositionally biased region" description="Low complexity" evidence="1">
    <location>
        <begin position="141"/>
        <end position="151"/>
    </location>
</feature>
<feature type="region of interest" description="Disordered" evidence="1">
    <location>
        <begin position="69"/>
        <end position="176"/>
    </location>
</feature>